<dbReference type="AlphaFoldDB" id="W0FNA5"/>
<organism evidence="1">
    <name type="scientific">uncultured bacterium Contig26</name>
    <dbReference type="NCBI Taxonomy" id="1393545"/>
    <lineage>
        <taxon>Bacteria</taxon>
        <taxon>environmental samples</taxon>
    </lineage>
</organism>
<dbReference type="GO" id="GO:0016787">
    <property type="term" value="F:hydrolase activity"/>
    <property type="evidence" value="ECO:0007669"/>
    <property type="project" value="UniProtKB-KW"/>
</dbReference>
<name>W0FNA5_9BACT</name>
<reference evidence="1" key="1">
    <citation type="journal article" date="2013" name="PLoS ONE">
        <title>Metagenomic insights into the carbohydrate-active enzymes carried by the microorganisms adhering to solid digesta in the rumen of cows.</title>
        <authorList>
            <person name="Wang L."/>
            <person name="Hatem A."/>
            <person name="Catalyurek U.V."/>
            <person name="Morrison M."/>
            <person name="Yu Z."/>
        </authorList>
    </citation>
    <scope>NUCLEOTIDE SEQUENCE</scope>
</reference>
<dbReference type="SUPFAM" id="SSF53474">
    <property type="entry name" value="alpha/beta-Hydrolases"/>
    <property type="match status" value="1"/>
</dbReference>
<dbReference type="Gene3D" id="3.40.50.1820">
    <property type="entry name" value="alpha/beta hydrolase"/>
    <property type="match status" value="1"/>
</dbReference>
<proteinExistence type="predicted"/>
<dbReference type="InterPro" id="IPR029058">
    <property type="entry name" value="AB_hydrolase_fold"/>
</dbReference>
<protein>
    <submittedName>
        <fullName evidence="1">Alpha/beta superfamily hydrolase</fullName>
    </submittedName>
</protein>
<dbReference type="EMBL" id="KC246795">
    <property type="protein sequence ID" value="AHF24485.1"/>
    <property type="molecule type" value="Genomic_DNA"/>
</dbReference>
<evidence type="ECO:0000313" key="1">
    <source>
        <dbReference type="EMBL" id="AHF24485.1"/>
    </source>
</evidence>
<keyword evidence="1" id="KW-0378">Hydrolase</keyword>
<sequence length="137" mass="15093">MEGGGMHIHTHGIKGDPVIVILHPMGITGEKMYEIVGSRFGGKYFFITPDMGGHGSEKRKFRSARAEAAALHSYLRQKDLTQILLLYGASLGCAVSLHLLQYDDLRIEHIYLDGAPVARLSALMCSILHLCWSGSRI</sequence>
<accession>W0FNA5</accession>